<dbReference type="SUPFAM" id="SSF51197">
    <property type="entry name" value="Clavaminate synthase-like"/>
    <property type="match status" value="1"/>
</dbReference>
<dbReference type="PANTHER" id="PTHR47991">
    <property type="entry name" value="OXOGLUTARATE/IRON-DEPENDENT DIOXYGENASE"/>
    <property type="match status" value="1"/>
</dbReference>
<dbReference type="InterPro" id="IPR026992">
    <property type="entry name" value="DIOX_N"/>
</dbReference>
<dbReference type="GO" id="GO:0046872">
    <property type="term" value="F:metal ion binding"/>
    <property type="evidence" value="ECO:0007669"/>
    <property type="project" value="UniProtKB-KW"/>
</dbReference>
<dbReference type="Pfam" id="PF03171">
    <property type="entry name" value="2OG-FeII_Oxy"/>
    <property type="match status" value="1"/>
</dbReference>
<dbReference type="Pfam" id="PF14226">
    <property type="entry name" value="DIOX_N"/>
    <property type="match status" value="1"/>
</dbReference>
<reference evidence="5" key="1">
    <citation type="submission" date="2019-09" db="EMBL/GenBank/DDBJ databases">
        <title>Draft genome information of white flower Hibiscus syriacus.</title>
        <authorList>
            <person name="Kim Y.-M."/>
        </authorList>
    </citation>
    <scope>NUCLEOTIDE SEQUENCE [LARGE SCALE GENOMIC DNA]</scope>
    <source>
        <strain evidence="5">YM2019G1</strain>
    </source>
</reference>
<proteinExistence type="predicted"/>
<dbReference type="Gene3D" id="2.60.120.330">
    <property type="entry name" value="B-lactam Antibiotic, Isopenicillin N Synthase, Chain"/>
    <property type="match status" value="2"/>
</dbReference>
<comment type="caution">
    <text evidence="5">The sequence shown here is derived from an EMBL/GenBank/DDBJ whole genome shotgun (WGS) entry which is preliminary data.</text>
</comment>
<keyword evidence="6" id="KW-1185">Reference proteome</keyword>
<dbReference type="InterPro" id="IPR050295">
    <property type="entry name" value="Plant_2OG-oxidoreductases"/>
</dbReference>
<keyword evidence="2" id="KW-0408">Iron</keyword>
<evidence type="ECO:0000259" key="4">
    <source>
        <dbReference type="Pfam" id="PF14226"/>
    </source>
</evidence>
<protein>
    <submittedName>
        <fullName evidence="5">Calcium-binding EF-hand family protein isoform 1</fullName>
    </submittedName>
</protein>
<dbReference type="Proteomes" id="UP000436088">
    <property type="component" value="Unassembled WGS sequence"/>
</dbReference>
<evidence type="ECO:0000313" key="5">
    <source>
        <dbReference type="EMBL" id="KAE8735663.1"/>
    </source>
</evidence>
<evidence type="ECO:0000259" key="3">
    <source>
        <dbReference type="Pfam" id="PF03171"/>
    </source>
</evidence>
<dbReference type="InterPro" id="IPR027443">
    <property type="entry name" value="IPNS-like_sf"/>
</dbReference>
<name>A0A6A3D1P7_HIBSY</name>
<evidence type="ECO:0000256" key="2">
    <source>
        <dbReference type="ARBA" id="ARBA00023004"/>
    </source>
</evidence>
<keyword evidence="1" id="KW-0479">Metal-binding</keyword>
<dbReference type="AlphaFoldDB" id="A0A6A3D1P7"/>
<dbReference type="InterPro" id="IPR044861">
    <property type="entry name" value="IPNS-like_FE2OG_OXY"/>
</dbReference>
<organism evidence="5 6">
    <name type="scientific">Hibiscus syriacus</name>
    <name type="common">Rose of Sharon</name>
    <dbReference type="NCBI Taxonomy" id="106335"/>
    <lineage>
        <taxon>Eukaryota</taxon>
        <taxon>Viridiplantae</taxon>
        <taxon>Streptophyta</taxon>
        <taxon>Embryophyta</taxon>
        <taxon>Tracheophyta</taxon>
        <taxon>Spermatophyta</taxon>
        <taxon>Magnoliopsida</taxon>
        <taxon>eudicotyledons</taxon>
        <taxon>Gunneridae</taxon>
        <taxon>Pentapetalae</taxon>
        <taxon>rosids</taxon>
        <taxon>malvids</taxon>
        <taxon>Malvales</taxon>
        <taxon>Malvaceae</taxon>
        <taxon>Malvoideae</taxon>
        <taxon>Hibiscus</taxon>
    </lineage>
</organism>
<gene>
    <name evidence="5" type="ORF">F3Y22_tig00000340pilonHSYRG01141</name>
</gene>
<sequence>MASLANVLLSRRVQEMVINGEEPESLYICRDEKEAQTVPSPLTPIPIIDLNLLSSSPLSTKEEKEEEEEDLQKLKSALCSWGCFQAINHGIPSCFFDEFRQVTREFFQLSMEEKNKYSKGVEEIEGYGGDPSPEEGQFLDWQDRLFLTVYPQELRDTKFWPQNPKSFRFRKVHLQDEDGDRDCFEIHGQVARMRMKAFKFSKISKWFTVPTLPDALLILIGDQMEIMTNGIWKSPVHRVVNNKEKERTSIAVFYTPEKHKEIGPVDGVVNVETPPLFNKVRDYEITFWKYYQRGIRVLHTTRMKING</sequence>
<feature type="domain" description="Isopenicillin N synthase-like Fe(2+) 2OG dioxygenase" evidence="3">
    <location>
        <begin position="202"/>
        <end position="256"/>
    </location>
</feature>
<evidence type="ECO:0000256" key="1">
    <source>
        <dbReference type="ARBA" id="ARBA00022723"/>
    </source>
</evidence>
<accession>A0A6A3D1P7</accession>
<feature type="domain" description="Non-haem dioxygenase N-terminal" evidence="4">
    <location>
        <begin position="45"/>
        <end position="163"/>
    </location>
</feature>
<evidence type="ECO:0000313" key="6">
    <source>
        <dbReference type="Proteomes" id="UP000436088"/>
    </source>
</evidence>
<dbReference type="EMBL" id="VEPZ02000032">
    <property type="protein sequence ID" value="KAE8735663.1"/>
    <property type="molecule type" value="Genomic_DNA"/>
</dbReference>